<dbReference type="InterPro" id="IPR014001">
    <property type="entry name" value="Helicase_ATP-bd"/>
</dbReference>
<keyword evidence="1" id="KW-0547">Nucleotide-binding</keyword>
<dbReference type="RefSeq" id="WP_336613213.1">
    <property type="nucleotide sequence ID" value="NZ_JADBHS010000008.1"/>
</dbReference>
<dbReference type="GO" id="GO:0004386">
    <property type="term" value="F:helicase activity"/>
    <property type="evidence" value="ECO:0007669"/>
    <property type="project" value="UniProtKB-KW"/>
</dbReference>
<dbReference type="GO" id="GO:0006281">
    <property type="term" value="P:DNA repair"/>
    <property type="evidence" value="ECO:0007669"/>
    <property type="project" value="UniProtKB-KW"/>
</dbReference>
<keyword evidence="3" id="KW-0378">Hydrolase</keyword>
<comment type="caution">
    <text evidence="10">The sequence shown here is derived from an EMBL/GenBank/DDBJ whole genome shotgun (WGS) entry which is preliminary data.</text>
</comment>
<dbReference type="InterPro" id="IPR047112">
    <property type="entry name" value="RecG/Mfd"/>
</dbReference>
<dbReference type="Proteomes" id="UP001318760">
    <property type="component" value="Unassembled WGS sequence"/>
</dbReference>
<dbReference type="PANTHER" id="PTHR47964:SF1">
    <property type="entry name" value="ATP-DEPENDENT DNA HELICASE HOMOLOG RECG, CHLOROPLASTIC"/>
    <property type="match status" value="1"/>
</dbReference>
<evidence type="ECO:0000259" key="8">
    <source>
        <dbReference type="PROSITE" id="PS51192"/>
    </source>
</evidence>
<reference evidence="10 11" key="1">
    <citation type="submission" date="2020-10" db="EMBL/GenBank/DDBJ databases">
        <title>Campylobacter californiensis sp. nov. isolated from cattle and feral swine in California.</title>
        <authorList>
            <person name="Miller W.G."/>
        </authorList>
    </citation>
    <scope>NUCLEOTIDE SEQUENCE [LARGE SCALE GENOMIC DNA]</scope>
    <source>
        <strain evidence="10 11">RM12919</strain>
    </source>
</reference>
<dbReference type="InterPro" id="IPR001650">
    <property type="entry name" value="Helicase_C-like"/>
</dbReference>
<dbReference type="PROSITE" id="PS51194">
    <property type="entry name" value="HELICASE_CTER"/>
    <property type="match status" value="1"/>
</dbReference>
<protein>
    <submittedName>
        <fullName evidence="10">ATP-dependent DNA helicase RecG</fullName>
    </submittedName>
</protein>
<evidence type="ECO:0000256" key="1">
    <source>
        <dbReference type="ARBA" id="ARBA00022741"/>
    </source>
</evidence>
<evidence type="ECO:0000256" key="7">
    <source>
        <dbReference type="ARBA" id="ARBA00023204"/>
    </source>
</evidence>
<evidence type="ECO:0000259" key="9">
    <source>
        <dbReference type="PROSITE" id="PS51194"/>
    </source>
</evidence>
<dbReference type="GO" id="GO:0005524">
    <property type="term" value="F:ATP binding"/>
    <property type="evidence" value="ECO:0007669"/>
    <property type="project" value="UniProtKB-KW"/>
</dbReference>
<evidence type="ECO:0000256" key="3">
    <source>
        <dbReference type="ARBA" id="ARBA00022801"/>
    </source>
</evidence>
<dbReference type="Gene3D" id="3.40.50.300">
    <property type="entry name" value="P-loop containing nucleotide triphosphate hydrolases"/>
    <property type="match status" value="2"/>
</dbReference>
<keyword evidence="2" id="KW-0227">DNA damage</keyword>
<evidence type="ECO:0000256" key="2">
    <source>
        <dbReference type="ARBA" id="ARBA00022763"/>
    </source>
</evidence>
<dbReference type="PANTHER" id="PTHR47964">
    <property type="entry name" value="ATP-DEPENDENT DNA HELICASE HOMOLOG RECG, CHLOROPLASTIC"/>
    <property type="match status" value="1"/>
</dbReference>
<organism evidence="10 11">
    <name type="scientific">Campylobacter californiensis</name>
    <dbReference type="NCBI Taxonomy" id="1032243"/>
    <lineage>
        <taxon>Bacteria</taxon>
        <taxon>Pseudomonadati</taxon>
        <taxon>Campylobacterota</taxon>
        <taxon>Epsilonproteobacteria</taxon>
        <taxon>Campylobacterales</taxon>
        <taxon>Campylobacteraceae</taxon>
        <taxon>Campylobacter</taxon>
    </lineage>
</organism>
<proteinExistence type="predicted"/>
<evidence type="ECO:0000313" key="10">
    <source>
        <dbReference type="EMBL" id="MBE2986519.1"/>
    </source>
</evidence>
<keyword evidence="6" id="KW-0238">DNA-binding</keyword>
<dbReference type="Pfam" id="PF00271">
    <property type="entry name" value="Helicase_C"/>
    <property type="match status" value="1"/>
</dbReference>
<accession>A0ABD4JIG8</accession>
<evidence type="ECO:0000256" key="6">
    <source>
        <dbReference type="ARBA" id="ARBA00023125"/>
    </source>
</evidence>
<dbReference type="SUPFAM" id="SSF52540">
    <property type="entry name" value="P-loop containing nucleoside triphosphate hydrolases"/>
    <property type="match status" value="2"/>
</dbReference>
<evidence type="ECO:0000256" key="4">
    <source>
        <dbReference type="ARBA" id="ARBA00022806"/>
    </source>
</evidence>
<dbReference type="Pfam" id="PF00270">
    <property type="entry name" value="DEAD"/>
    <property type="match status" value="1"/>
</dbReference>
<dbReference type="NCBIfam" id="NF008169">
    <property type="entry name" value="PRK10917.2-3"/>
    <property type="match status" value="1"/>
</dbReference>
<dbReference type="GO" id="GO:0003677">
    <property type="term" value="F:DNA binding"/>
    <property type="evidence" value="ECO:0007669"/>
    <property type="project" value="UniProtKB-KW"/>
</dbReference>
<dbReference type="SMART" id="SM00487">
    <property type="entry name" value="DEXDc"/>
    <property type="match status" value="1"/>
</dbReference>
<dbReference type="GO" id="GO:0016787">
    <property type="term" value="F:hydrolase activity"/>
    <property type="evidence" value="ECO:0007669"/>
    <property type="project" value="UniProtKB-KW"/>
</dbReference>
<sequence length="604" mass="68254">MKFEANEREELAKIGVYSLLDLALVLPKSFESSFITSSPRQGVVCVEAEILTLRRASGGMLIATAFCQTWECEIKLVIFHAKPWHYGAFKPHKELILNGTCAYAYGAWQITNPKIITKTGVISPKFRRDMKDERLKKLIKKYIINENLRTEGLNENEISFLVAIQKGDEDSISLLNLLKNGEVDTRVIKFIEIFNYIKKLNSKKLYFKNQKIEPFDINEWLKNLPFTPTNDQLNAINDIRQDMSSTQAKRRVIMGDVGSGKTLVILGAALSAYPNKSILMAPTSILANQLYEEACRLLPDFMNVVLVKSGEKEPDLANANLIIGTHVLLYTNLPKSVLVMVDEQHRFGSAQRNKVEELVRDGERSATFVQFSATPIPRTLTMINSSLVSYSFLKEIPFKKNIHTQVIKSADFGAFMAHLRSEISNHRQAVIVYPLVESSEVLNYQSLSEASDFWLQNFKNVYITHGKDKQKDEILLKFKEDGDLLLATTIVEVGISLPRLSTILIVGAERLGLATLHQLRGRVGRNGGDGYCFLFTKLKQTPSRLIEFAQTLDGFKIAELDLKNRQSGDILDGSVQHGATFEYYEYEEDITKAAQDRLKALRIL</sequence>
<evidence type="ECO:0000313" key="11">
    <source>
        <dbReference type="Proteomes" id="UP001318760"/>
    </source>
</evidence>
<dbReference type="InterPro" id="IPR011545">
    <property type="entry name" value="DEAD/DEAH_box_helicase_dom"/>
</dbReference>
<dbReference type="CDD" id="cd04488">
    <property type="entry name" value="RecG_wedge_OBF"/>
    <property type="match status" value="1"/>
</dbReference>
<dbReference type="EMBL" id="JADBHS010000008">
    <property type="protein sequence ID" value="MBE2986519.1"/>
    <property type="molecule type" value="Genomic_DNA"/>
</dbReference>
<keyword evidence="4 10" id="KW-0347">Helicase</keyword>
<feature type="domain" description="Helicase C-terminal" evidence="9">
    <location>
        <begin position="418"/>
        <end position="563"/>
    </location>
</feature>
<evidence type="ECO:0000256" key="5">
    <source>
        <dbReference type="ARBA" id="ARBA00022840"/>
    </source>
</evidence>
<dbReference type="InterPro" id="IPR027417">
    <property type="entry name" value="P-loop_NTPase"/>
</dbReference>
<keyword evidence="5" id="KW-0067">ATP-binding</keyword>
<keyword evidence="7" id="KW-0234">DNA repair</keyword>
<name>A0ABD4JIG8_9BACT</name>
<dbReference type="AlphaFoldDB" id="A0ABD4JIG8"/>
<gene>
    <name evidence="10" type="primary">recG</name>
    <name evidence="10" type="ORF">CCAL12919_05155</name>
</gene>
<dbReference type="PROSITE" id="PS51192">
    <property type="entry name" value="HELICASE_ATP_BIND_1"/>
    <property type="match status" value="1"/>
</dbReference>
<dbReference type="SMART" id="SM00490">
    <property type="entry name" value="HELICc"/>
    <property type="match status" value="1"/>
</dbReference>
<feature type="domain" description="Helicase ATP-binding" evidence="8">
    <location>
        <begin position="242"/>
        <end position="393"/>
    </location>
</feature>